<gene>
    <name evidence="1" type="ORF">ODALV1_LOCUS5906</name>
</gene>
<dbReference type="Proteomes" id="UP001642540">
    <property type="component" value="Unassembled WGS sequence"/>
</dbReference>
<evidence type="ECO:0000313" key="1">
    <source>
        <dbReference type="EMBL" id="CAL8084802.1"/>
    </source>
</evidence>
<accession>A0ABP1Q2G1</accession>
<proteinExistence type="predicted"/>
<sequence>MAAATCANSQVWLTYVLNDLDVPKALTLYFSMKRVFTSRKLAVFVSHNVSVSKREVLHQVFDFFFYLEKERNTAGLKDEEFVKLSTFSLKCFEKVVKSTVLLQRVGENLSGLFKGTKSAISILFPEGTKDYPSMADFYDDQENGD</sequence>
<reference evidence="1 2" key="1">
    <citation type="submission" date="2024-08" db="EMBL/GenBank/DDBJ databases">
        <authorList>
            <person name="Cucini C."/>
            <person name="Frati F."/>
        </authorList>
    </citation>
    <scope>NUCLEOTIDE SEQUENCE [LARGE SCALE GENOMIC DNA]</scope>
</reference>
<keyword evidence="2" id="KW-1185">Reference proteome</keyword>
<dbReference type="EMBL" id="CAXLJM020000019">
    <property type="protein sequence ID" value="CAL8084802.1"/>
    <property type="molecule type" value="Genomic_DNA"/>
</dbReference>
<dbReference type="InterPro" id="IPR029044">
    <property type="entry name" value="Nucleotide-diphossugar_trans"/>
</dbReference>
<evidence type="ECO:0000313" key="2">
    <source>
        <dbReference type="Proteomes" id="UP001642540"/>
    </source>
</evidence>
<protein>
    <submittedName>
        <fullName evidence="1">Uncharacterized protein</fullName>
    </submittedName>
</protein>
<dbReference type="Gene3D" id="3.90.550.10">
    <property type="entry name" value="Spore Coat Polysaccharide Biosynthesis Protein SpsA, Chain A"/>
    <property type="match status" value="1"/>
</dbReference>
<name>A0ABP1Q2G1_9HEXA</name>
<comment type="caution">
    <text evidence="1">The sequence shown here is derived from an EMBL/GenBank/DDBJ whole genome shotgun (WGS) entry which is preliminary data.</text>
</comment>
<organism evidence="1 2">
    <name type="scientific">Orchesella dallaii</name>
    <dbReference type="NCBI Taxonomy" id="48710"/>
    <lineage>
        <taxon>Eukaryota</taxon>
        <taxon>Metazoa</taxon>
        <taxon>Ecdysozoa</taxon>
        <taxon>Arthropoda</taxon>
        <taxon>Hexapoda</taxon>
        <taxon>Collembola</taxon>
        <taxon>Entomobryomorpha</taxon>
        <taxon>Entomobryoidea</taxon>
        <taxon>Orchesellidae</taxon>
        <taxon>Orchesellinae</taxon>
        <taxon>Orchesella</taxon>
    </lineage>
</organism>